<feature type="transmembrane region" description="Helical" evidence="19">
    <location>
        <begin position="204"/>
        <end position="232"/>
    </location>
</feature>
<comment type="subcellular location">
    <subcellularLocation>
        <location evidence="1">Cell membrane</location>
        <topology evidence="1">Multi-pass membrane protein</topology>
    </subcellularLocation>
</comment>
<feature type="transmembrane region" description="Helical" evidence="19">
    <location>
        <begin position="168"/>
        <end position="192"/>
    </location>
</feature>
<evidence type="ECO:0000256" key="8">
    <source>
        <dbReference type="ARBA" id="ARBA00022660"/>
    </source>
</evidence>
<dbReference type="PANTHER" id="PTHR10422">
    <property type="entry name" value="CYTOCHROME C OXIDASE SUBUNIT 1"/>
    <property type="match status" value="1"/>
</dbReference>
<sequence>MSETSTPRRDPEELHRTLDEVWANPRGFRALTVVNHTTLGLRFMITGLVFFLIGGVLAMLIRAQLALPDQDFLSPDLYNQVMTMHGTVMMFLFAIPMLEGLAIYMVPKMIGARDLVCPRLTAFGYFCYLFGGIIIISSLLLEIAPESGWFLYTPLSSSEFSPGPGSDFWLLGVTFVEISAMAAGVELVVGILRTRTQGMSLTRMPLFVWYILVMAFMIVMGFPPLILASILLELERAVGMPFFVVEAGGDPVLWQHLFWLFGHPDVYIIFLPAAGIVSTLIPVFAGRPIVGYSWVVAAVILTGFVSFGLWVHHMFTVGIPQLAQTFFSAASMLVAIPTAIQIFAWLATLWLGKPRMTLPMLWILGFLIIFVIGGLTGVMLALVPFNWQVHDTHFVVAHLHYVVVGGMLFPLVAGAYYWMPLLSGRLPSERLGRWGFWLTFLGFNLTFLVMHWTGLLGMPRRVYTYDTTMGWDLFNLISSVGGFILSVGIAMVIVDFALHFRFGRRSPRNPWHADTLEWANTMPPTNYNLVSLPAVHSRHPLWDDPDLPRSTSAGEHGLAGTTFGRREMWGSDPLTGQVREVVHVPTNSWWPVSAAAALAVVCVSLLARVYVVAGLATLVAVVVLLYWSWENGAHPRASASDEVAPGDPPLHSRTLDGPGRWGMGIGLLANGALFLSLLFGWFYLWTVSPQWQMPDASPLSLPLLLAGGVVLTAAALWLERLVRGLRRGHDRGLAFGLYGTAALGALQLVLLVVLLRQAELAPTASAHDAVVTVALIYGLIHSGLATVLVLLQGRRVGYGYVSARLPYEPLVVVQLWRYHLGVYWVLVAAFWLLPTLMGGSA</sequence>
<evidence type="ECO:0000256" key="5">
    <source>
        <dbReference type="ARBA" id="ARBA00022448"/>
    </source>
</evidence>
<evidence type="ECO:0000256" key="19">
    <source>
        <dbReference type="SAM" id="Phobius"/>
    </source>
</evidence>
<feature type="transmembrane region" description="Helical" evidence="19">
    <location>
        <begin position="125"/>
        <end position="144"/>
    </location>
</feature>
<dbReference type="SUPFAM" id="SSF81442">
    <property type="entry name" value="Cytochrome c oxidase subunit I-like"/>
    <property type="match status" value="1"/>
</dbReference>
<evidence type="ECO:0000256" key="15">
    <source>
        <dbReference type="ARBA" id="ARBA00023008"/>
    </source>
</evidence>
<protein>
    <recommendedName>
        <fullName evidence="4">cytochrome-c oxidase</fullName>
        <ecNumber evidence="4">7.1.1.9</ecNumber>
    </recommendedName>
</protein>
<dbReference type="InterPro" id="IPR013833">
    <property type="entry name" value="Cyt_c_oxidase_su3_a-hlx"/>
</dbReference>
<name>A0ABS9PBX0_9GAMM</name>
<feature type="transmembrane region" description="Helical" evidence="19">
    <location>
        <begin position="589"/>
        <end position="606"/>
    </location>
</feature>
<keyword evidence="7 18" id="KW-0349">Heme</keyword>
<reference evidence="22 23" key="1">
    <citation type="submission" date="2020-05" db="EMBL/GenBank/DDBJ databases">
        <title>Comparative genomic analysis of denitrifying bacteria from Halomonas genus.</title>
        <authorList>
            <person name="Wang L."/>
            <person name="Shao Z."/>
        </authorList>
    </citation>
    <scope>NUCLEOTIDE SEQUENCE [LARGE SCALE GENOMIC DNA]</scope>
    <source>
        <strain evidence="22 23">A4</strain>
    </source>
</reference>
<dbReference type="Gene3D" id="1.20.120.80">
    <property type="entry name" value="Cytochrome c oxidase, subunit III, four-helix bundle"/>
    <property type="match status" value="1"/>
</dbReference>
<keyword evidence="5 18" id="KW-0813">Transport</keyword>
<dbReference type="EC" id="7.1.1.9" evidence="4"/>
<keyword evidence="10" id="KW-0479">Metal-binding</keyword>
<dbReference type="InterPro" id="IPR000883">
    <property type="entry name" value="Cyt_C_Oxase_1"/>
</dbReference>
<feature type="transmembrane region" description="Helical" evidence="19">
    <location>
        <begin position="325"/>
        <end position="349"/>
    </location>
</feature>
<feature type="transmembrane region" description="Helical" evidence="19">
    <location>
        <begin position="361"/>
        <end position="387"/>
    </location>
</feature>
<feature type="transmembrane region" description="Helical" evidence="19">
    <location>
        <begin position="612"/>
        <end position="629"/>
    </location>
</feature>
<evidence type="ECO:0000259" key="21">
    <source>
        <dbReference type="PROSITE" id="PS50855"/>
    </source>
</evidence>
<feature type="transmembrane region" description="Helical" evidence="19">
    <location>
        <begin position="811"/>
        <end position="833"/>
    </location>
</feature>
<feature type="transmembrane region" description="Helical" evidence="19">
    <location>
        <begin position="399"/>
        <end position="419"/>
    </location>
</feature>
<dbReference type="SUPFAM" id="SSF81452">
    <property type="entry name" value="Cytochrome c oxidase subunit III-like"/>
    <property type="match status" value="1"/>
</dbReference>
<feature type="transmembrane region" description="Helical" evidence="19">
    <location>
        <begin position="703"/>
        <end position="722"/>
    </location>
</feature>
<dbReference type="InterPro" id="IPR023615">
    <property type="entry name" value="Cyt_c_Oxase_su1_BS"/>
</dbReference>
<evidence type="ECO:0000313" key="22">
    <source>
        <dbReference type="EMBL" id="MCG6659285.1"/>
    </source>
</evidence>
<dbReference type="InterPro" id="IPR035973">
    <property type="entry name" value="Cyt_c_oxidase_su3-like_sf"/>
</dbReference>
<evidence type="ECO:0000256" key="14">
    <source>
        <dbReference type="ARBA" id="ARBA00023004"/>
    </source>
</evidence>
<dbReference type="Pfam" id="PF00115">
    <property type="entry name" value="COX1"/>
    <property type="match status" value="1"/>
</dbReference>
<evidence type="ECO:0000259" key="20">
    <source>
        <dbReference type="PROSITE" id="PS50253"/>
    </source>
</evidence>
<dbReference type="NCBIfam" id="TIGR02891">
    <property type="entry name" value="CtaD_CoxA"/>
    <property type="match status" value="1"/>
</dbReference>
<feature type="transmembrane region" description="Helical" evidence="19">
    <location>
        <begin position="431"/>
        <end position="453"/>
    </location>
</feature>
<dbReference type="PANTHER" id="PTHR10422:SF35">
    <property type="entry name" value="CYTOCHROME BO(3) UBIQUINOL OXIDASE SUBUNIT 1"/>
    <property type="match status" value="1"/>
</dbReference>
<keyword evidence="14" id="KW-0408">Iron</keyword>
<dbReference type="RefSeq" id="WP_238978430.1">
    <property type="nucleotide sequence ID" value="NZ_JABFUC010000014.1"/>
</dbReference>
<comment type="similarity">
    <text evidence="3 18">Belongs to the heme-copper respiratory oxidase family.</text>
</comment>
<evidence type="ECO:0000256" key="13">
    <source>
        <dbReference type="ARBA" id="ARBA00022989"/>
    </source>
</evidence>
<keyword evidence="13 19" id="KW-1133">Transmembrane helix</keyword>
<comment type="pathway">
    <text evidence="2">Energy metabolism; oxidative phosphorylation.</text>
</comment>
<dbReference type="Gene3D" id="1.20.210.10">
    <property type="entry name" value="Cytochrome c oxidase-like, subunit I domain"/>
    <property type="match status" value="1"/>
</dbReference>
<evidence type="ECO:0000256" key="17">
    <source>
        <dbReference type="ARBA" id="ARBA00047816"/>
    </source>
</evidence>
<accession>A0ABS9PBX0</accession>
<dbReference type="InterPro" id="IPR014241">
    <property type="entry name" value="Cyt_c_oxidase_su1_bac"/>
</dbReference>
<keyword evidence="15" id="KW-0186">Copper</keyword>
<comment type="catalytic activity">
    <reaction evidence="17">
        <text>4 Fe(II)-[cytochrome c] + O2 + 8 H(+)(in) = 4 Fe(III)-[cytochrome c] + 2 H2O + 4 H(+)(out)</text>
        <dbReference type="Rhea" id="RHEA:11436"/>
        <dbReference type="Rhea" id="RHEA-COMP:10350"/>
        <dbReference type="Rhea" id="RHEA-COMP:14399"/>
        <dbReference type="ChEBI" id="CHEBI:15377"/>
        <dbReference type="ChEBI" id="CHEBI:15378"/>
        <dbReference type="ChEBI" id="CHEBI:15379"/>
        <dbReference type="ChEBI" id="CHEBI:29033"/>
        <dbReference type="ChEBI" id="CHEBI:29034"/>
        <dbReference type="EC" id="7.1.1.9"/>
    </reaction>
</comment>
<dbReference type="InterPro" id="IPR000298">
    <property type="entry name" value="Cyt_c_oxidase-like_su3"/>
</dbReference>
<evidence type="ECO:0000256" key="3">
    <source>
        <dbReference type="ARBA" id="ARBA00009578"/>
    </source>
</evidence>
<evidence type="ECO:0000256" key="2">
    <source>
        <dbReference type="ARBA" id="ARBA00004673"/>
    </source>
</evidence>
<evidence type="ECO:0000256" key="11">
    <source>
        <dbReference type="ARBA" id="ARBA00022967"/>
    </source>
</evidence>
<evidence type="ECO:0000256" key="16">
    <source>
        <dbReference type="ARBA" id="ARBA00023136"/>
    </source>
</evidence>
<evidence type="ECO:0000256" key="1">
    <source>
        <dbReference type="ARBA" id="ARBA00004651"/>
    </source>
</evidence>
<keyword evidence="23" id="KW-1185">Reference proteome</keyword>
<dbReference type="InterPro" id="IPR023616">
    <property type="entry name" value="Cyt_c_oxase-like_su1_dom"/>
</dbReference>
<feature type="transmembrane region" description="Helical" evidence="19">
    <location>
        <begin position="266"/>
        <end position="285"/>
    </location>
</feature>
<keyword evidence="12 18" id="KW-0249">Electron transport</keyword>
<evidence type="ECO:0000256" key="7">
    <source>
        <dbReference type="ARBA" id="ARBA00022617"/>
    </source>
</evidence>
<dbReference type="CDD" id="cd01662">
    <property type="entry name" value="Ubiquinol_Oxidase_I"/>
    <property type="match status" value="1"/>
</dbReference>
<feature type="domain" description="Heme-copper oxidase subunit III family profile" evidence="20">
    <location>
        <begin position="578"/>
        <end position="835"/>
    </location>
</feature>
<evidence type="ECO:0000313" key="23">
    <source>
        <dbReference type="Proteomes" id="UP000814385"/>
    </source>
</evidence>
<evidence type="ECO:0000256" key="9">
    <source>
        <dbReference type="ARBA" id="ARBA00022692"/>
    </source>
</evidence>
<feature type="transmembrane region" description="Helical" evidence="19">
    <location>
        <begin position="292"/>
        <end position="313"/>
    </location>
</feature>
<feature type="transmembrane region" description="Helical" evidence="19">
    <location>
        <begin position="473"/>
        <end position="498"/>
    </location>
</feature>
<evidence type="ECO:0000256" key="18">
    <source>
        <dbReference type="RuleBase" id="RU000370"/>
    </source>
</evidence>
<dbReference type="EMBL" id="JABFUC010000014">
    <property type="protein sequence ID" value="MCG6659285.1"/>
    <property type="molecule type" value="Genomic_DNA"/>
</dbReference>
<feature type="transmembrane region" description="Helical" evidence="19">
    <location>
        <begin position="661"/>
        <end position="683"/>
    </location>
</feature>
<keyword evidence="11" id="KW-1278">Translocase</keyword>
<evidence type="ECO:0000256" key="10">
    <source>
        <dbReference type="ARBA" id="ARBA00022723"/>
    </source>
</evidence>
<keyword evidence="9 18" id="KW-0812">Transmembrane</keyword>
<gene>
    <name evidence="22" type="primary">ctaD</name>
    <name evidence="22" type="ORF">HOP52_16120</name>
</gene>
<feature type="domain" description="Cytochrome oxidase subunit I profile" evidence="21">
    <location>
        <begin position="16"/>
        <end position="536"/>
    </location>
</feature>
<evidence type="ECO:0000256" key="4">
    <source>
        <dbReference type="ARBA" id="ARBA00012949"/>
    </source>
</evidence>
<feature type="transmembrane region" description="Helical" evidence="19">
    <location>
        <begin position="769"/>
        <end position="791"/>
    </location>
</feature>
<keyword evidence="16 19" id="KW-0472">Membrane</keyword>
<dbReference type="Proteomes" id="UP000814385">
    <property type="component" value="Unassembled WGS sequence"/>
</dbReference>
<feature type="transmembrane region" description="Helical" evidence="19">
    <location>
        <begin position="81"/>
        <end position="104"/>
    </location>
</feature>
<dbReference type="PROSITE" id="PS50855">
    <property type="entry name" value="COX1"/>
    <property type="match status" value="1"/>
</dbReference>
<dbReference type="PROSITE" id="PS00077">
    <property type="entry name" value="COX1_CUB"/>
    <property type="match status" value="1"/>
</dbReference>
<feature type="transmembrane region" description="Helical" evidence="19">
    <location>
        <begin position="39"/>
        <end position="61"/>
    </location>
</feature>
<keyword evidence="6" id="KW-1003">Cell membrane</keyword>
<organism evidence="22 23">
    <name type="scientific">Billgrantia campisalis</name>
    <dbReference type="NCBI Taxonomy" id="74661"/>
    <lineage>
        <taxon>Bacteria</taxon>
        <taxon>Pseudomonadati</taxon>
        <taxon>Pseudomonadota</taxon>
        <taxon>Gammaproteobacteria</taxon>
        <taxon>Oceanospirillales</taxon>
        <taxon>Halomonadaceae</taxon>
        <taxon>Billgrantia</taxon>
    </lineage>
</organism>
<proteinExistence type="inferred from homology"/>
<evidence type="ECO:0000256" key="12">
    <source>
        <dbReference type="ARBA" id="ARBA00022982"/>
    </source>
</evidence>
<dbReference type="InterPro" id="IPR036927">
    <property type="entry name" value="Cyt_c_oxase-like_su1_sf"/>
</dbReference>
<evidence type="ECO:0000256" key="6">
    <source>
        <dbReference type="ARBA" id="ARBA00022475"/>
    </source>
</evidence>
<comment type="caution">
    <text evidence="22">The sequence shown here is derived from an EMBL/GenBank/DDBJ whole genome shotgun (WGS) entry which is preliminary data.</text>
</comment>
<keyword evidence="8 18" id="KW-0679">Respiratory chain</keyword>
<dbReference type="PRINTS" id="PR01165">
    <property type="entry name" value="CYCOXIDASEI"/>
</dbReference>
<dbReference type="PROSITE" id="PS50253">
    <property type="entry name" value="COX3"/>
    <property type="match status" value="1"/>
</dbReference>
<feature type="transmembrane region" description="Helical" evidence="19">
    <location>
        <begin position="734"/>
        <end position="757"/>
    </location>
</feature>